<dbReference type="FunFam" id="2.60.40.10:FF:000121">
    <property type="entry name" value="Collagen type XII alpha 1 chain"/>
    <property type="match status" value="1"/>
</dbReference>
<feature type="domain" description="Fibronectin type-III" evidence="2">
    <location>
        <begin position="55"/>
        <end position="145"/>
    </location>
</feature>
<dbReference type="STRING" id="62062.ENSHHUP00000074535"/>
<dbReference type="InterPro" id="IPR013783">
    <property type="entry name" value="Ig-like_fold"/>
</dbReference>
<keyword evidence="4" id="KW-1185">Reference proteome</keyword>
<feature type="domain" description="Fibronectin type-III" evidence="2">
    <location>
        <begin position="1"/>
        <end position="53"/>
    </location>
</feature>
<reference evidence="4" key="1">
    <citation type="submission" date="2018-06" db="EMBL/GenBank/DDBJ databases">
        <title>Genome assembly of Danube salmon.</title>
        <authorList>
            <person name="Macqueen D.J."/>
            <person name="Gundappa M.K."/>
        </authorList>
    </citation>
    <scope>NUCLEOTIDE SEQUENCE [LARGE SCALE GENOMIC DNA]</scope>
</reference>
<sequence length="229" mass="24589">TGERKEIAVKGDTTVALLKNLQPATEYELFVSARYTSGLGDPLLGTGTTLEVLGSPKDLVTKDVTDTSFAVSWTATLGNVRSYWLKWKSLYTEETGEKSVPGDVTATVLDGLTPETRYQVSVYAAYDRGEGEPLVGAETTDVSAAGKVVVVSEETEKSMKVTWQPAPGNVVNYRVTYKPASGGRQLATKVPAGTTNTILRRLTPMTTYDITVLPVYKQGEGKARQGVGT</sequence>
<proteinExistence type="predicted"/>
<dbReference type="Ensembl" id="ENSHHUT00000076983.1">
    <property type="protein sequence ID" value="ENSHHUP00000074535.1"/>
    <property type="gene ID" value="ENSHHUG00000043729.1"/>
</dbReference>
<dbReference type="Pfam" id="PF00041">
    <property type="entry name" value="fn3"/>
    <property type="match status" value="2"/>
</dbReference>
<dbReference type="FunFam" id="2.60.40.10:FF:000234">
    <property type="entry name" value="Collagen, type XII, alpha 1"/>
    <property type="match status" value="1"/>
</dbReference>
<evidence type="ECO:0000259" key="2">
    <source>
        <dbReference type="PROSITE" id="PS50853"/>
    </source>
</evidence>
<dbReference type="PANTHER" id="PTHR46708">
    <property type="entry name" value="TENASCIN"/>
    <property type="match status" value="1"/>
</dbReference>
<dbReference type="CDD" id="cd00063">
    <property type="entry name" value="FN3"/>
    <property type="match status" value="2"/>
</dbReference>
<dbReference type="Proteomes" id="UP000314982">
    <property type="component" value="Unassembled WGS sequence"/>
</dbReference>
<evidence type="ECO:0000256" key="1">
    <source>
        <dbReference type="ARBA" id="ARBA00022737"/>
    </source>
</evidence>
<evidence type="ECO:0000313" key="4">
    <source>
        <dbReference type="Proteomes" id="UP000314982"/>
    </source>
</evidence>
<organism evidence="3 4">
    <name type="scientific">Hucho hucho</name>
    <name type="common">huchen</name>
    <dbReference type="NCBI Taxonomy" id="62062"/>
    <lineage>
        <taxon>Eukaryota</taxon>
        <taxon>Metazoa</taxon>
        <taxon>Chordata</taxon>
        <taxon>Craniata</taxon>
        <taxon>Vertebrata</taxon>
        <taxon>Euteleostomi</taxon>
        <taxon>Actinopterygii</taxon>
        <taxon>Neopterygii</taxon>
        <taxon>Teleostei</taxon>
        <taxon>Protacanthopterygii</taxon>
        <taxon>Salmoniformes</taxon>
        <taxon>Salmonidae</taxon>
        <taxon>Salmoninae</taxon>
        <taxon>Hucho</taxon>
    </lineage>
</organism>
<name>A0A4W5QKP1_9TELE</name>
<dbReference type="SMART" id="SM00060">
    <property type="entry name" value="FN3"/>
    <property type="match status" value="2"/>
</dbReference>
<evidence type="ECO:0000313" key="3">
    <source>
        <dbReference type="Ensembl" id="ENSHHUP00000074535.1"/>
    </source>
</evidence>
<dbReference type="InterPro" id="IPR036116">
    <property type="entry name" value="FN3_sf"/>
</dbReference>
<dbReference type="PANTHER" id="PTHR46708:SF2">
    <property type="entry name" value="FIBRONECTIN TYPE-III DOMAIN-CONTAINING PROTEIN"/>
    <property type="match status" value="1"/>
</dbReference>
<dbReference type="Gene3D" id="2.60.40.10">
    <property type="entry name" value="Immunoglobulins"/>
    <property type="match status" value="3"/>
</dbReference>
<keyword evidence="1" id="KW-0677">Repeat</keyword>
<accession>A0A4W5QKP1</accession>
<reference evidence="3" key="3">
    <citation type="submission" date="2025-09" db="UniProtKB">
        <authorList>
            <consortium name="Ensembl"/>
        </authorList>
    </citation>
    <scope>IDENTIFICATION</scope>
</reference>
<dbReference type="PROSITE" id="PS50853">
    <property type="entry name" value="FN3"/>
    <property type="match status" value="3"/>
</dbReference>
<reference evidence="3" key="2">
    <citation type="submission" date="2025-08" db="UniProtKB">
        <authorList>
            <consortium name="Ensembl"/>
        </authorList>
    </citation>
    <scope>IDENTIFICATION</scope>
</reference>
<dbReference type="SUPFAM" id="SSF49265">
    <property type="entry name" value="Fibronectin type III"/>
    <property type="match status" value="2"/>
</dbReference>
<dbReference type="InterPro" id="IPR003961">
    <property type="entry name" value="FN3_dom"/>
</dbReference>
<dbReference type="AlphaFoldDB" id="A0A4W5QKP1"/>
<feature type="domain" description="Fibronectin type-III" evidence="2">
    <location>
        <begin position="147"/>
        <end position="229"/>
    </location>
</feature>
<dbReference type="InterPro" id="IPR050991">
    <property type="entry name" value="ECM_Regulatory_Proteins"/>
</dbReference>
<dbReference type="GeneTree" id="ENSGT00940000155126"/>
<protein>
    <recommendedName>
        <fullName evidence="2">Fibronectin type-III domain-containing protein</fullName>
    </recommendedName>
</protein>